<gene>
    <name evidence="2" type="ORF">BS47DRAFT_125417</name>
</gene>
<evidence type="ECO:0000313" key="2">
    <source>
        <dbReference type="EMBL" id="KAF9519092.1"/>
    </source>
</evidence>
<name>A0A9P6B7Z8_9AGAM</name>
<dbReference type="EMBL" id="MU128920">
    <property type="protein sequence ID" value="KAF9519092.1"/>
    <property type="molecule type" value="Genomic_DNA"/>
</dbReference>
<keyword evidence="3" id="KW-1185">Reference proteome</keyword>
<keyword evidence="1" id="KW-0812">Transmembrane</keyword>
<proteinExistence type="predicted"/>
<keyword evidence="1" id="KW-1133">Transmembrane helix</keyword>
<evidence type="ECO:0000313" key="3">
    <source>
        <dbReference type="Proteomes" id="UP000886523"/>
    </source>
</evidence>
<evidence type="ECO:0000256" key="1">
    <source>
        <dbReference type="SAM" id="Phobius"/>
    </source>
</evidence>
<comment type="caution">
    <text evidence="2">The sequence shown here is derived from an EMBL/GenBank/DDBJ whole genome shotgun (WGS) entry which is preliminary data.</text>
</comment>
<dbReference type="OrthoDB" id="3363734at2759"/>
<feature type="transmembrane region" description="Helical" evidence="1">
    <location>
        <begin position="152"/>
        <end position="172"/>
    </location>
</feature>
<organism evidence="2 3">
    <name type="scientific">Hydnum rufescens UP504</name>
    <dbReference type="NCBI Taxonomy" id="1448309"/>
    <lineage>
        <taxon>Eukaryota</taxon>
        <taxon>Fungi</taxon>
        <taxon>Dikarya</taxon>
        <taxon>Basidiomycota</taxon>
        <taxon>Agaricomycotina</taxon>
        <taxon>Agaricomycetes</taxon>
        <taxon>Cantharellales</taxon>
        <taxon>Hydnaceae</taxon>
        <taxon>Hydnum</taxon>
    </lineage>
</organism>
<keyword evidence="1" id="KW-0472">Membrane</keyword>
<accession>A0A9P6B7Z8</accession>
<reference evidence="2" key="1">
    <citation type="journal article" date="2020" name="Nat. Commun.">
        <title>Large-scale genome sequencing of mycorrhizal fungi provides insights into the early evolution of symbiotic traits.</title>
        <authorList>
            <person name="Miyauchi S."/>
            <person name="Kiss E."/>
            <person name="Kuo A."/>
            <person name="Drula E."/>
            <person name="Kohler A."/>
            <person name="Sanchez-Garcia M."/>
            <person name="Morin E."/>
            <person name="Andreopoulos B."/>
            <person name="Barry K.W."/>
            <person name="Bonito G."/>
            <person name="Buee M."/>
            <person name="Carver A."/>
            <person name="Chen C."/>
            <person name="Cichocki N."/>
            <person name="Clum A."/>
            <person name="Culley D."/>
            <person name="Crous P.W."/>
            <person name="Fauchery L."/>
            <person name="Girlanda M."/>
            <person name="Hayes R.D."/>
            <person name="Keri Z."/>
            <person name="LaButti K."/>
            <person name="Lipzen A."/>
            <person name="Lombard V."/>
            <person name="Magnuson J."/>
            <person name="Maillard F."/>
            <person name="Murat C."/>
            <person name="Nolan M."/>
            <person name="Ohm R.A."/>
            <person name="Pangilinan J."/>
            <person name="Pereira M.F."/>
            <person name="Perotto S."/>
            <person name="Peter M."/>
            <person name="Pfister S."/>
            <person name="Riley R."/>
            <person name="Sitrit Y."/>
            <person name="Stielow J.B."/>
            <person name="Szollosi G."/>
            <person name="Zifcakova L."/>
            <person name="Stursova M."/>
            <person name="Spatafora J.W."/>
            <person name="Tedersoo L."/>
            <person name="Vaario L.M."/>
            <person name="Yamada A."/>
            <person name="Yan M."/>
            <person name="Wang P."/>
            <person name="Xu J."/>
            <person name="Bruns T."/>
            <person name="Baldrian P."/>
            <person name="Vilgalys R."/>
            <person name="Dunand C."/>
            <person name="Henrissat B."/>
            <person name="Grigoriev I.V."/>
            <person name="Hibbett D."/>
            <person name="Nagy L.G."/>
            <person name="Martin F.M."/>
        </authorList>
    </citation>
    <scope>NUCLEOTIDE SEQUENCE</scope>
    <source>
        <strain evidence="2">UP504</strain>
    </source>
</reference>
<protein>
    <submittedName>
        <fullName evidence="2">Uncharacterized protein</fullName>
    </submittedName>
</protein>
<sequence length="215" mass="23887">MHIFLGRPSSPYARILVFLRSIAASARPTLPHGLLQMPASSAARMEAVFELRDEARHLGMAVLEKLGEAEISRGYAECSGRRGTTALSVGMSGYRPQRRITHLPVPLSCQTLRNVLFPRRLVLFPRWELLGWRRSRGDYIYMGRRLPKVSTLALLVPPAAWAVALSNIFLGMSSRPSKRHPRGIWIPVSNMNAGVGISGTLPRRLLGLTSRQKAI</sequence>
<dbReference type="Proteomes" id="UP000886523">
    <property type="component" value="Unassembled WGS sequence"/>
</dbReference>
<dbReference type="AlphaFoldDB" id="A0A9P6B7Z8"/>